<proteinExistence type="predicted"/>
<dbReference type="SMART" id="SM00886">
    <property type="entry name" value="Dabb"/>
    <property type="match status" value="1"/>
</dbReference>
<dbReference type="AlphaFoldDB" id="K7A794"/>
<evidence type="ECO:0000313" key="2">
    <source>
        <dbReference type="EMBL" id="AGH47481.1"/>
    </source>
</evidence>
<keyword evidence="3" id="KW-1185">Reference proteome</keyword>
<gene>
    <name evidence="2" type="ORF">C427_5384</name>
</gene>
<evidence type="ECO:0000259" key="1">
    <source>
        <dbReference type="PROSITE" id="PS51502"/>
    </source>
</evidence>
<dbReference type="eggNOG" id="ENOG5031482">
    <property type="taxonomic scope" value="Bacteria"/>
</dbReference>
<dbReference type="InterPro" id="IPR011008">
    <property type="entry name" value="Dimeric_a/b-barrel"/>
</dbReference>
<dbReference type="KEGG" id="gps:C427_5384"/>
<name>K7A794_9ALTE</name>
<protein>
    <submittedName>
        <fullName evidence="2">Stress responsive alpha-beta barrel domain-containing protein</fullName>
    </submittedName>
</protein>
<dbReference type="OrthoDB" id="7189263at2"/>
<dbReference type="PROSITE" id="PS51502">
    <property type="entry name" value="S_R_A_B_BARREL"/>
    <property type="match status" value="1"/>
</dbReference>
<reference evidence="2 3" key="1">
    <citation type="journal article" date="2013" name="Genome Announc.">
        <title>Complete Genome Sequence of Glaciecola psychrophila Strain 170T.</title>
        <authorList>
            <person name="Yin J."/>
            <person name="Chen J."/>
            <person name="Liu G."/>
            <person name="Yu Y."/>
            <person name="Song L."/>
            <person name="Wang X."/>
            <person name="Qu X."/>
        </authorList>
    </citation>
    <scope>NUCLEOTIDE SEQUENCE [LARGE SCALE GENOMIC DNA]</scope>
    <source>
        <strain evidence="2 3">170</strain>
    </source>
</reference>
<dbReference type="SUPFAM" id="SSF54909">
    <property type="entry name" value="Dimeric alpha+beta barrel"/>
    <property type="match status" value="1"/>
</dbReference>
<feature type="domain" description="Stress-response A/B barrel" evidence="1">
    <location>
        <begin position="34"/>
        <end position="130"/>
    </location>
</feature>
<dbReference type="RefSeq" id="WP_007638926.1">
    <property type="nucleotide sequence ID" value="NC_020514.1"/>
</dbReference>
<dbReference type="Proteomes" id="UP000011864">
    <property type="component" value="Chromosome"/>
</dbReference>
<dbReference type="HOGENOM" id="CLU_080664_5_0_6"/>
<evidence type="ECO:0000313" key="3">
    <source>
        <dbReference type="Proteomes" id="UP000011864"/>
    </source>
</evidence>
<dbReference type="PATRIC" id="fig|1129794.4.peg.5366"/>
<sequence length="133" mass="14826">MRTLNRRQFIALTGASLVASVAKGEQLMTTKTQLIHTAYFWLKNSDSVADRDQLIAGLQTLRQVPAVKALHIGLPATTEKRDVVDNSFQVSELMMFDDLAGQSEYQAHPIHQAFVKNCSHLWSKVSVKDSITV</sequence>
<organism evidence="2 3">
    <name type="scientific">Paraglaciecola psychrophila 170</name>
    <dbReference type="NCBI Taxonomy" id="1129794"/>
    <lineage>
        <taxon>Bacteria</taxon>
        <taxon>Pseudomonadati</taxon>
        <taxon>Pseudomonadota</taxon>
        <taxon>Gammaproteobacteria</taxon>
        <taxon>Alteromonadales</taxon>
        <taxon>Alteromonadaceae</taxon>
        <taxon>Paraglaciecola</taxon>
    </lineage>
</organism>
<dbReference type="EMBL" id="CP003837">
    <property type="protein sequence ID" value="AGH47481.1"/>
    <property type="molecule type" value="Genomic_DNA"/>
</dbReference>
<dbReference type="InterPro" id="IPR013097">
    <property type="entry name" value="Dabb"/>
</dbReference>
<dbReference type="Pfam" id="PF07876">
    <property type="entry name" value="Dabb"/>
    <property type="match status" value="1"/>
</dbReference>
<accession>K7A794</accession>
<dbReference type="Gene3D" id="3.30.70.100">
    <property type="match status" value="1"/>
</dbReference>
<dbReference type="STRING" id="1129794.C427_5384"/>